<gene>
    <name evidence="1" type="ORF">BN9_133130</name>
</gene>
<keyword evidence="2" id="KW-1185">Reference proteome</keyword>
<dbReference type="EMBL" id="CAIX01001577">
    <property type="protein sequence ID" value="CCI11689.1"/>
    <property type="molecule type" value="Genomic_DNA"/>
</dbReference>
<evidence type="ECO:0000313" key="1">
    <source>
        <dbReference type="EMBL" id="CCI11689.1"/>
    </source>
</evidence>
<proteinExistence type="predicted"/>
<reference evidence="1 2" key="1">
    <citation type="submission" date="2012-05" db="EMBL/GenBank/DDBJ databases">
        <title>Recombination and specialization in a pathogen metapopulation.</title>
        <authorList>
            <person name="Gardiner A."/>
            <person name="Kemen E."/>
            <person name="Schultz-Larsen T."/>
            <person name="MacLean D."/>
            <person name="Van Oosterhout C."/>
            <person name="Jones J.D.G."/>
        </authorList>
    </citation>
    <scope>NUCLEOTIDE SEQUENCE [LARGE SCALE GENOMIC DNA]</scope>
    <source>
        <strain evidence="1 2">Ac Nc2</strain>
    </source>
</reference>
<organism evidence="1 2">
    <name type="scientific">Albugo candida</name>
    <dbReference type="NCBI Taxonomy" id="65357"/>
    <lineage>
        <taxon>Eukaryota</taxon>
        <taxon>Sar</taxon>
        <taxon>Stramenopiles</taxon>
        <taxon>Oomycota</taxon>
        <taxon>Peronosporomycetes</taxon>
        <taxon>Albuginales</taxon>
        <taxon>Albuginaceae</taxon>
        <taxon>Albugo</taxon>
    </lineage>
</organism>
<dbReference type="InParanoid" id="A0A024FYE1"/>
<accession>A0A024FYE1</accession>
<comment type="caution">
    <text evidence="1">The sequence shown here is derived from an EMBL/GenBank/DDBJ whole genome shotgun (WGS) entry which is preliminary data.</text>
</comment>
<dbReference type="Proteomes" id="UP000053237">
    <property type="component" value="Unassembled WGS sequence"/>
</dbReference>
<sequence length="75" mass="8052">MSQFEDIVGTTYASLEEAILAVTRQSQDEGFLSSVGPGACACRRTNTQNESRNNDDAACSVTAEIYLDALDTVDD</sequence>
<evidence type="ECO:0000313" key="2">
    <source>
        <dbReference type="Proteomes" id="UP000053237"/>
    </source>
</evidence>
<name>A0A024FYE1_9STRA</name>
<protein>
    <submittedName>
        <fullName evidence="1">Uncharacterized protein</fullName>
    </submittedName>
</protein>
<dbReference type="AlphaFoldDB" id="A0A024FYE1"/>